<evidence type="ECO:0000256" key="4">
    <source>
        <dbReference type="ARBA" id="ARBA00022842"/>
    </source>
</evidence>
<proteinExistence type="inferred from homology"/>
<evidence type="ECO:0000256" key="3">
    <source>
        <dbReference type="ARBA" id="ARBA00022723"/>
    </source>
</evidence>
<sequence length="230" mass="24346">MTTSLLIFDCDGVLIDSEALSARAWCEVLSDCGVAYDEAEMAARYTGYTDAMLAEAVGRERGVTLPDDILARVLDHSLGLFARELRPIAGITELLGDLAGARCVASNSSRARLRETLRLAGLSESFAAEAVFSAEEVPRPKPAPDLHAHAAQRMGFAPGEALVIEDSVTGVQAARTAGIPVIGFLGASHSLPGQGERLRAAGAGWIAEDAQDLARLLVRDVARRPLEVQP</sequence>
<dbReference type="InterPro" id="IPR051600">
    <property type="entry name" value="Beta-PGM-like"/>
</dbReference>
<accession>A0ABT5YPT8</accession>
<organism evidence="5 6">
    <name type="scientific">Aquibaculum arenosum</name>
    <dbReference type="NCBI Taxonomy" id="3032591"/>
    <lineage>
        <taxon>Bacteria</taxon>
        <taxon>Pseudomonadati</taxon>
        <taxon>Pseudomonadota</taxon>
        <taxon>Alphaproteobacteria</taxon>
        <taxon>Rhodospirillales</taxon>
        <taxon>Rhodovibrionaceae</taxon>
        <taxon>Aquibaculum</taxon>
    </lineage>
</organism>
<dbReference type="InterPro" id="IPR023198">
    <property type="entry name" value="PGP-like_dom2"/>
</dbReference>
<dbReference type="SUPFAM" id="SSF56784">
    <property type="entry name" value="HAD-like"/>
    <property type="match status" value="1"/>
</dbReference>
<dbReference type="EMBL" id="JARHUD010000008">
    <property type="protein sequence ID" value="MDF2096968.1"/>
    <property type="molecule type" value="Genomic_DNA"/>
</dbReference>
<dbReference type="Proteomes" id="UP001215503">
    <property type="component" value="Unassembled WGS sequence"/>
</dbReference>
<evidence type="ECO:0000256" key="2">
    <source>
        <dbReference type="ARBA" id="ARBA00006171"/>
    </source>
</evidence>
<comment type="caution">
    <text evidence="5">The sequence shown here is derived from an EMBL/GenBank/DDBJ whole genome shotgun (WGS) entry which is preliminary data.</text>
</comment>
<comment type="cofactor">
    <cofactor evidence="1">
        <name>Mg(2+)</name>
        <dbReference type="ChEBI" id="CHEBI:18420"/>
    </cofactor>
</comment>
<dbReference type="InterPro" id="IPR023214">
    <property type="entry name" value="HAD_sf"/>
</dbReference>
<evidence type="ECO:0000313" key="5">
    <source>
        <dbReference type="EMBL" id="MDF2096968.1"/>
    </source>
</evidence>
<dbReference type="InterPro" id="IPR006439">
    <property type="entry name" value="HAD-SF_hydro_IA"/>
</dbReference>
<dbReference type="GO" id="GO:0016787">
    <property type="term" value="F:hydrolase activity"/>
    <property type="evidence" value="ECO:0007669"/>
    <property type="project" value="UniProtKB-KW"/>
</dbReference>
<name>A0ABT5YPT8_9PROT</name>
<dbReference type="SFLD" id="SFLDG01129">
    <property type="entry name" value="C1.5:_HAD__Beta-PGM__Phosphata"/>
    <property type="match status" value="1"/>
</dbReference>
<evidence type="ECO:0000256" key="1">
    <source>
        <dbReference type="ARBA" id="ARBA00001946"/>
    </source>
</evidence>
<gene>
    <name evidence="5" type="ORF">P2G67_13380</name>
</gene>
<keyword evidence="3" id="KW-0479">Metal-binding</keyword>
<keyword evidence="4" id="KW-0460">Magnesium</keyword>
<comment type="similarity">
    <text evidence="2">Belongs to the HAD-like hydrolase superfamily. CbbY/CbbZ/Gph/YieH family.</text>
</comment>
<keyword evidence="5" id="KW-0378">Hydrolase</keyword>
<dbReference type="Gene3D" id="3.40.50.1000">
    <property type="entry name" value="HAD superfamily/HAD-like"/>
    <property type="match status" value="1"/>
</dbReference>
<dbReference type="PANTHER" id="PTHR46193:SF10">
    <property type="entry name" value="6-PHOSPHOGLUCONATE PHOSPHATASE"/>
    <property type="match status" value="1"/>
</dbReference>
<dbReference type="Pfam" id="PF00702">
    <property type="entry name" value="Hydrolase"/>
    <property type="match status" value="1"/>
</dbReference>
<protein>
    <submittedName>
        <fullName evidence="5">HAD-IA family hydrolase</fullName>
    </submittedName>
</protein>
<keyword evidence="6" id="KW-1185">Reference proteome</keyword>
<reference evidence="5 6" key="1">
    <citation type="submission" date="2023-03" db="EMBL/GenBank/DDBJ databases">
        <title>Fodinicurvata sp. CAU 1616 isolated from sea sendiment.</title>
        <authorList>
            <person name="Kim W."/>
        </authorList>
    </citation>
    <scope>NUCLEOTIDE SEQUENCE [LARGE SCALE GENOMIC DNA]</scope>
    <source>
        <strain evidence="5 6">CAU 1616</strain>
    </source>
</reference>
<dbReference type="SFLD" id="SFLDS00003">
    <property type="entry name" value="Haloacid_Dehalogenase"/>
    <property type="match status" value="1"/>
</dbReference>
<dbReference type="PANTHER" id="PTHR46193">
    <property type="entry name" value="6-PHOSPHOGLUCONATE PHOSPHATASE"/>
    <property type="match status" value="1"/>
</dbReference>
<dbReference type="Gene3D" id="1.10.150.240">
    <property type="entry name" value="Putative phosphatase, domain 2"/>
    <property type="match status" value="1"/>
</dbReference>
<dbReference type="InterPro" id="IPR036412">
    <property type="entry name" value="HAD-like_sf"/>
</dbReference>
<dbReference type="NCBIfam" id="TIGR01509">
    <property type="entry name" value="HAD-SF-IA-v3"/>
    <property type="match status" value="1"/>
</dbReference>
<dbReference type="RefSeq" id="WP_275823738.1">
    <property type="nucleotide sequence ID" value="NZ_JARHUD010000008.1"/>
</dbReference>
<evidence type="ECO:0000313" key="6">
    <source>
        <dbReference type="Proteomes" id="UP001215503"/>
    </source>
</evidence>